<protein>
    <recommendedName>
        <fullName evidence="2">Band 7 domain-containing protein</fullName>
    </recommendedName>
</protein>
<dbReference type="EMBL" id="BAABBA010000013">
    <property type="protein sequence ID" value="GAA4288264.1"/>
    <property type="molecule type" value="Genomic_DNA"/>
</dbReference>
<gene>
    <name evidence="3" type="ORF">GCM10022262_26240</name>
</gene>
<accession>A0ABP8EWA7</accession>
<dbReference type="InterPro" id="IPR001107">
    <property type="entry name" value="Band_7"/>
</dbReference>
<evidence type="ECO:0000313" key="4">
    <source>
        <dbReference type="Proteomes" id="UP001499841"/>
    </source>
</evidence>
<organism evidence="3 4">
    <name type="scientific">Georgenia daeguensis</name>
    <dbReference type="NCBI Taxonomy" id="908355"/>
    <lineage>
        <taxon>Bacteria</taxon>
        <taxon>Bacillati</taxon>
        <taxon>Actinomycetota</taxon>
        <taxon>Actinomycetes</taxon>
        <taxon>Micrococcales</taxon>
        <taxon>Bogoriellaceae</taxon>
        <taxon>Georgenia</taxon>
    </lineage>
</organism>
<evidence type="ECO:0000259" key="2">
    <source>
        <dbReference type="SMART" id="SM00244"/>
    </source>
</evidence>
<dbReference type="InterPro" id="IPR001972">
    <property type="entry name" value="Stomatin_HflK_fam"/>
</dbReference>
<dbReference type="CDD" id="cd13438">
    <property type="entry name" value="SPFH_eoslipins_u2"/>
    <property type="match status" value="1"/>
</dbReference>
<dbReference type="Gene3D" id="3.30.479.30">
    <property type="entry name" value="Band 7 domain"/>
    <property type="match status" value="1"/>
</dbReference>
<comment type="caution">
    <text evidence="3">The sequence shown here is derived from an EMBL/GenBank/DDBJ whole genome shotgun (WGS) entry which is preliminary data.</text>
</comment>
<dbReference type="PANTHER" id="PTHR10264">
    <property type="entry name" value="BAND 7 PROTEIN-RELATED"/>
    <property type="match status" value="1"/>
</dbReference>
<dbReference type="SMART" id="SM00244">
    <property type="entry name" value="PHB"/>
    <property type="match status" value="1"/>
</dbReference>
<name>A0ABP8EWA7_9MICO</name>
<proteinExistence type="inferred from homology"/>
<dbReference type="InterPro" id="IPR043202">
    <property type="entry name" value="Band-7_stomatin-like"/>
</dbReference>
<sequence>MTELEKEGKDMSLFTITVPARHCALRYRHGRLDVVLGSGRHPRAWRARHVLVDLRDQLLALAPQEVPTADGVTVKVGAVVRWSVADAVTFVEHAADPVGHTYLAAQVALREVLGGLGVEEIVRRRTVLPGADVTAATDAVARAVGIAVAEVVVKDVILPTELRAAAAELATARQRGQAVLEQARAETAALRSLANGAKLLDAHPALAQLRLVQSAPPGTQVVLRVGGADDASR</sequence>
<comment type="similarity">
    <text evidence="1">Belongs to the band 7/mec-2 family.</text>
</comment>
<dbReference type="PANTHER" id="PTHR10264:SF83">
    <property type="entry name" value="BLL5629 PROTEIN"/>
    <property type="match status" value="1"/>
</dbReference>
<dbReference type="Pfam" id="PF01145">
    <property type="entry name" value="Band_7"/>
    <property type="match status" value="1"/>
</dbReference>
<dbReference type="RefSeq" id="WP_345041965.1">
    <property type="nucleotide sequence ID" value="NZ_BAABBA010000013.1"/>
</dbReference>
<dbReference type="Proteomes" id="UP001499841">
    <property type="component" value="Unassembled WGS sequence"/>
</dbReference>
<evidence type="ECO:0000313" key="3">
    <source>
        <dbReference type="EMBL" id="GAA4288264.1"/>
    </source>
</evidence>
<keyword evidence="4" id="KW-1185">Reference proteome</keyword>
<reference evidence="4" key="1">
    <citation type="journal article" date="2019" name="Int. J. Syst. Evol. Microbiol.">
        <title>The Global Catalogue of Microorganisms (GCM) 10K type strain sequencing project: providing services to taxonomists for standard genome sequencing and annotation.</title>
        <authorList>
            <consortium name="The Broad Institute Genomics Platform"/>
            <consortium name="The Broad Institute Genome Sequencing Center for Infectious Disease"/>
            <person name="Wu L."/>
            <person name="Ma J."/>
        </authorList>
    </citation>
    <scope>NUCLEOTIDE SEQUENCE [LARGE SCALE GENOMIC DNA]</scope>
    <source>
        <strain evidence="4">JCM 17459</strain>
    </source>
</reference>
<dbReference type="InterPro" id="IPR036013">
    <property type="entry name" value="Band_7/SPFH_dom_sf"/>
</dbReference>
<dbReference type="SUPFAM" id="SSF117892">
    <property type="entry name" value="Band 7/SPFH domain"/>
    <property type="match status" value="1"/>
</dbReference>
<evidence type="ECO:0000256" key="1">
    <source>
        <dbReference type="ARBA" id="ARBA00008164"/>
    </source>
</evidence>
<dbReference type="PRINTS" id="PR00721">
    <property type="entry name" value="STOMATIN"/>
</dbReference>
<feature type="domain" description="Band 7" evidence="2">
    <location>
        <begin position="12"/>
        <end position="170"/>
    </location>
</feature>